<dbReference type="PANTHER" id="PTHR12112:SF39">
    <property type="entry name" value="EG:152A3.5 PROTEIN (FBGN0003116_PN PROTEIN)"/>
    <property type="match status" value="1"/>
</dbReference>
<gene>
    <name evidence="3" type="primary">PPX1</name>
    <name evidence="3" type="ORF">IWQ62_004142</name>
</gene>
<dbReference type="GO" id="GO:0005737">
    <property type="term" value="C:cytoplasm"/>
    <property type="evidence" value="ECO:0007669"/>
    <property type="project" value="InterPro"/>
</dbReference>
<evidence type="ECO:0000256" key="1">
    <source>
        <dbReference type="SAM" id="MobiDB-lite"/>
    </source>
</evidence>
<dbReference type="InterPro" id="IPR038222">
    <property type="entry name" value="DHHA2_dom_sf"/>
</dbReference>
<dbReference type="GO" id="GO:0004309">
    <property type="term" value="F:exopolyphosphatase activity"/>
    <property type="evidence" value="ECO:0007669"/>
    <property type="project" value="UniProtKB-EC"/>
</dbReference>
<dbReference type="AlphaFoldDB" id="A0A9W8AQE8"/>
<protein>
    <submittedName>
        <fullName evidence="3">Exopolyphosphatase</fullName>
        <ecNumber evidence="3">3.6.1.11</ecNumber>
    </submittedName>
</protein>
<keyword evidence="3" id="KW-0378">Hydrolase</keyword>
<organism evidence="3 4">
    <name type="scientific">Dispira parvispora</name>
    <dbReference type="NCBI Taxonomy" id="1520584"/>
    <lineage>
        <taxon>Eukaryota</taxon>
        <taxon>Fungi</taxon>
        <taxon>Fungi incertae sedis</taxon>
        <taxon>Zoopagomycota</taxon>
        <taxon>Kickxellomycotina</taxon>
        <taxon>Dimargaritomycetes</taxon>
        <taxon>Dimargaritales</taxon>
        <taxon>Dimargaritaceae</taxon>
        <taxon>Dispira</taxon>
    </lineage>
</organism>
<evidence type="ECO:0000259" key="2">
    <source>
        <dbReference type="SMART" id="SM01131"/>
    </source>
</evidence>
<keyword evidence="4" id="KW-1185">Reference proteome</keyword>
<evidence type="ECO:0000313" key="3">
    <source>
        <dbReference type="EMBL" id="KAJ1960667.1"/>
    </source>
</evidence>
<dbReference type="Proteomes" id="UP001150925">
    <property type="component" value="Unassembled WGS sequence"/>
</dbReference>
<proteinExistence type="predicted"/>
<sequence>MTQTNSLAAFVAELRSNLGRAISSIASGGYTNLVLVMGNESADLDSMISAITYAYWRYLSNLNSNAQQGSTVVVPLIDIPQEDFRIRPEAERVLQQTGGLDPNHLVFNDNPHIQQLFHILKTSENCDSVHITLVDHPSPNSDNKFLSKCVRGILDHHEDDHKINGTKVEPRWISMVGSATSLTTLEGYRLLGGTGLPSGDNHPRANDTSPITLPSSFTGAFVDTVRNQPNLFNLLLAPILADTSNMKKGGKVRPVDEAAASLIYYAHPPLASMLPKTPVPNLGVARDMEAAGVPFPILLVNITHGDSSMDNHPDSQAAYFKAWYEDITRARVNVMHLTGDELLRKDYKRWIMGEYQVGISSVIVPFAKWFQRDGVPTWERDFKRYHQAKKLDLLLIMTQDPKSSGRELLVYAPEFITNGGAAVSRTSSTRVADFRRMLENLQASDQLKLQRYGKASPPVCLLGRDDPRNLDLDTLGTKGYIMYDQLNTKSSRKQVKPLVQAALKKDTPVRTQSSPTKPDVAVVSQQNG</sequence>
<dbReference type="SMART" id="SM01131">
    <property type="entry name" value="DHHA2"/>
    <property type="match status" value="1"/>
</dbReference>
<reference evidence="3" key="1">
    <citation type="submission" date="2022-07" db="EMBL/GenBank/DDBJ databases">
        <title>Phylogenomic reconstructions and comparative analyses of Kickxellomycotina fungi.</title>
        <authorList>
            <person name="Reynolds N.K."/>
            <person name="Stajich J.E."/>
            <person name="Barry K."/>
            <person name="Grigoriev I.V."/>
            <person name="Crous P."/>
            <person name="Smith M.E."/>
        </authorList>
    </citation>
    <scope>NUCLEOTIDE SEQUENCE</scope>
    <source>
        <strain evidence="3">RSA 1196</strain>
    </source>
</reference>
<dbReference type="SUPFAM" id="SSF64182">
    <property type="entry name" value="DHH phosphoesterases"/>
    <property type="match status" value="1"/>
</dbReference>
<name>A0A9W8AQE8_9FUNG</name>
<dbReference type="Pfam" id="PF02833">
    <property type="entry name" value="DHHA2"/>
    <property type="match status" value="1"/>
</dbReference>
<feature type="region of interest" description="Disordered" evidence="1">
    <location>
        <begin position="503"/>
        <end position="528"/>
    </location>
</feature>
<dbReference type="InterPro" id="IPR038763">
    <property type="entry name" value="DHH_sf"/>
</dbReference>
<dbReference type="OrthoDB" id="374045at2759"/>
<dbReference type="Gene3D" id="3.90.1640.10">
    <property type="entry name" value="inorganic pyrophosphatase (n-terminal core)"/>
    <property type="match status" value="1"/>
</dbReference>
<dbReference type="InterPro" id="IPR004097">
    <property type="entry name" value="DHHA2"/>
</dbReference>
<dbReference type="PANTHER" id="PTHR12112">
    <property type="entry name" value="BNIP - RELATED"/>
    <property type="match status" value="1"/>
</dbReference>
<dbReference type="EMBL" id="JANBPY010001292">
    <property type="protein sequence ID" value="KAJ1960667.1"/>
    <property type="molecule type" value="Genomic_DNA"/>
</dbReference>
<feature type="domain" description="DHHA2" evidence="2">
    <location>
        <begin position="324"/>
        <end position="503"/>
    </location>
</feature>
<comment type="caution">
    <text evidence="3">The sequence shown here is derived from an EMBL/GenBank/DDBJ whole genome shotgun (WGS) entry which is preliminary data.</text>
</comment>
<accession>A0A9W8AQE8</accession>
<evidence type="ECO:0000313" key="4">
    <source>
        <dbReference type="Proteomes" id="UP001150925"/>
    </source>
</evidence>
<dbReference type="EC" id="3.6.1.11" evidence="3"/>
<dbReference type="Gene3D" id="3.10.310.20">
    <property type="entry name" value="DHHA2 domain"/>
    <property type="match status" value="1"/>
</dbReference>